<dbReference type="SUPFAM" id="SSF56645">
    <property type="entry name" value="Acyl-CoA dehydrogenase NM domain-like"/>
    <property type="match status" value="1"/>
</dbReference>
<evidence type="ECO:0000313" key="19">
    <source>
        <dbReference type="Proteomes" id="UP000253370"/>
    </source>
</evidence>
<dbReference type="SUPFAM" id="SSF47203">
    <property type="entry name" value="Acyl-CoA dehydrogenase C-terminal domain-like"/>
    <property type="match status" value="1"/>
</dbReference>
<dbReference type="Proteomes" id="UP000253370">
    <property type="component" value="Unassembled WGS sequence"/>
</dbReference>
<dbReference type="RefSeq" id="WP_113287913.1">
    <property type="nucleotide sequence ID" value="NZ_QNTQ01000002.1"/>
</dbReference>
<evidence type="ECO:0000256" key="13">
    <source>
        <dbReference type="PIRSR" id="PIRSR634183-3"/>
    </source>
</evidence>
<dbReference type="InterPro" id="IPR037069">
    <property type="entry name" value="AcylCoA_DH/ox_N_sf"/>
</dbReference>
<feature type="binding site" evidence="12">
    <location>
        <begin position="245"/>
        <end position="248"/>
    </location>
    <ligand>
        <name>substrate</name>
    </ligand>
</feature>
<evidence type="ECO:0000256" key="4">
    <source>
        <dbReference type="ARBA" id="ARBA00012044"/>
    </source>
</evidence>
<dbReference type="EC" id="1.3.8.4" evidence="4"/>
<dbReference type="Gene3D" id="2.40.110.10">
    <property type="entry name" value="Butyryl-CoA Dehydrogenase, subunit A, domain 2"/>
    <property type="match status" value="1"/>
</dbReference>
<dbReference type="PIRSF" id="PIRSF016578">
    <property type="entry name" value="HsaA"/>
    <property type="match status" value="1"/>
</dbReference>
<evidence type="ECO:0000256" key="3">
    <source>
        <dbReference type="ARBA" id="ARBA00009347"/>
    </source>
</evidence>
<dbReference type="GO" id="GO:0008470">
    <property type="term" value="F:3-methylbutanoyl-CoA dehydrogenase activity"/>
    <property type="evidence" value="ECO:0007669"/>
    <property type="project" value="UniProtKB-EC"/>
</dbReference>
<evidence type="ECO:0000256" key="10">
    <source>
        <dbReference type="ARBA" id="ARBA00052875"/>
    </source>
</evidence>
<feature type="domain" description="Acyl-CoA dehydrogenase/oxidase N-terminal" evidence="17">
    <location>
        <begin position="12"/>
        <end position="123"/>
    </location>
</feature>
<evidence type="ECO:0000256" key="8">
    <source>
        <dbReference type="ARBA" id="ARBA00022946"/>
    </source>
</evidence>
<evidence type="ECO:0000256" key="1">
    <source>
        <dbReference type="ARBA" id="ARBA00001974"/>
    </source>
</evidence>
<comment type="similarity">
    <text evidence="3 14">Belongs to the acyl-CoA dehydrogenase family.</text>
</comment>
<comment type="caution">
    <text evidence="18">The sequence shown here is derived from an EMBL/GenBank/DDBJ whole genome shotgun (WGS) entry which is preliminary data.</text>
</comment>
<feature type="binding site" evidence="12">
    <location>
        <begin position="368"/>
        <end position="369"/>
    </location>
    <ligand>
        <name>substrate</name>
    </ligand>
</feature>
<organism evidence="18 19">
    <name type="scientific">Rhodosalinus halophilus</name>
    <dbReference type="NCBI Taxonomy" id="2259333"/>
    <lineage>
        <taxon>Bacteria</taxon>
        <taxon>Pseudomonadati</taxon>
        <taxon>Pseudomonadota</taxon>
        <taxon>Alphaproteobacteria</taxon>
        <taxon>Rhodobacterales</taxon>
        <taxon>Paracoccaceae</taxon>
        <taxon>Rhodosalinus</taxon>
    </lineage>
</organism>
<dbReference type="PANTHER" id="PTHR43884:SF12">
    <property type="entry name" value="ISOVALERYL-COA DEHYDROGENASE, MITOCHONDRIAL-RELATED"/>
    <property type="match status" value="1"/>
</dbReference>
<evidence type="ECO:0000256" key="5">
    <source>
        <dbReference type="ARBA" id="ARBA00018258"/>
    </source>
</evidence>
<feature type="binding site" evidence="12">
    <location>
        <begin position="183"/>
        <end position="184"/>
    </location>
    <ligand>
        <name>substrate</name>
    </ligand>
</feature>
<dbReference type="OrthoDB" id="9775090at2"/>
<dbReference type="FunFam" id="1.10.540.10:FF:000007">
    <property type="entry name" value="Isovaleryl-CoA dehydrogenase, mitochondrial"/>
    <property type="match status" value="1"/>
</dbReference>
<dbReference type="GO" id="GO:0050660">
    <property type="term" value="F:flavin adenine dinucleotide binding"/>
    <property type="evidence" value="ECO:0007669"/>
    <property type="project" value="InterPro"/>
</dbReference>
<sequence length="387" mass="42195">MFMASMRFDLGEDVEALRDTVHRWAQERVKPLAAEIDRENVFPHALWREMGDLGLLGITVEEDYGGAEMGYLAHVVAVEEIARASASVSLSYGAHSNLCVNQIRLNGTAEQKAKYLPRLVSGEHVGALAMSEAGAGSDVVGMKLAAERRNDHYRLNGTKYWITNGPDADVLVVYAKTDPEAGSKGITAFLIEKDMAGFSTSPHFDKLGMRGSNTAELIFEDVEVPFENVLGEEGKGVRVLMSGLDYERVVLSGIGTGIMAACLDEIMPYMRDRKQFGEPIGNFQLMQGKMADMYTKMNSARAYVYEVARACDRGEVTRADAAACVLYASEEAMTVAHQAVQAMGGAGFLSDTPVSRIFRDAKLMEIGAGTSEIRRMLIGREMMGAMA</sequence>
<evidence type="ECO:0000259" key="15">
    <source>
        <dbReference type="Pfam" id="PF00441"/>
    </source>
</evidence>
<comment type="catalytic activity">
    <reaction evidence="10">
        <text>3-methylbutanoyl-CoA + oxidized [electron-transfer flavoprotein] + H(+) = 3-methylbut-2-enoyl-CoA + reduced [electron-transfer flavoprotein]</text>
        <dbReference type="Rhea" id="RHEA:12276"/>
        <dbReference type="Rhea" id="RHEA-COMP:10685"/>
        <dbReference type="Rhea" id="RHEA-COMP:10686"/>
        <dbReference type="ChEBI" id="CHEBI:15378"/>
        <dbReference type="ChEBI" id="CHEBI:57344"/>
        <dbReference type="ChEBI" id="CHEBI:57345"/>
        <dbReference type="ChEBI" id="CHEBI:57692"/>
        <dbReference type="ChEBI" id="CHEBI:58307"/>
        <dbReference type="EC" id="1.3.8.4"/>
    </reaction>
</comment>
<dbReference type="EMBL" id="QNTQ01000002">
    <property type="protein sequence ID" value="RBI87065.1"/>
    <property type="molecule type" value="Genomic_DNA"/>
</dbReference>
<feature type="binding site" evidence="12">
    <location>
        <position position="137"/>
    </location>
    <ligand>
        <name>substrate</name>
    </ligand>
</feature>
<dbReference type="Pfam" id="PF02770">
    <property type="entry name" value="Acyl-CoA_dh_M"/>
    <property type="match status" value="1"/>
</dbReference>
<proteinExistence type="inferred from homology"/>
<evidence type="ECO:0000259" key="16">
    <source>
        <dbReference type="Pfam" id="PF02770"/>
    </source>
</evidence>
<comment type="cofactor">
    <cofactor evidence="1 13 14">
        <name>FAD</name>
        <dbReference type="ChEBI" id="CHEBI:57692"/>
    </cofactor>
</comment>
<feature type="binding site" evidence="13">
    <location>
        <begin position="128"/>
        <end position="137"/>
    </location>
    <ligand>
        <name>FAD</name>
        <dbReference type="ChEBI" id="CHEBI:57692"/>
    </ligand>
</feature>
<dbReference type="InterPro" id="IPR009100">
    <property type="entry name" value="AcylCoA_DH/oxidase_NM_dom_sf"/>
</dbReference>
<name>A0A365UE26_9RHOB</name>
<feature type="binding site" evidence="13">
    <location>
        <begin position="161"/>
        <end position="163"/>
    </location>
    <ligand>
        <name>FAD</name>
        <dbReference type="ChEBI" id="CHEBI:57692"/>
    </ligand>
</feature>
<evidence type="ECO:0000313" key="18">
    <source>
        <dbReference type="EMBL" id="RBI87065.1"/>
    </source>
</evidence>
<dbReference type="FunFam" id="2.40.110.10:FF:000004">
    <property type="entry name" value="Isovaleryl-CoA dehydrogenase, mitochondrial"/>
    <property type="match status" value="1"/>
</dbReference>
<evidence type="ECO:0000256" key="6">
    <source>
        <dbReference type="ARBA" id="ARBA00022630"/>
    </source>
</evidence>
<dbReference type="InterPro" id="IPR006091">
    <property type="entry name" value="Acyl-CoA_Oxase/DH_mid-dom"/>
</dbReference>
<dbReference type="InterPro" id="IPR006089">
    <property type="entry name" value="Acyl-CoA_DH_CS"/>
</dbReference>
<gene>
    <name evidence="18" type="ORF">DRV85_02770</name>
</gene>
<feature type="binding site" evidence="13">
    <location>
        <begin position="341"/>
        <end position="345"/>
    </location>
    <ligand>
        <name>FAD</name>
        <dbReference type="ChEBI" id="CHEBI:57692"/>
    </ligand>
</feature>
<comment type="pathway">
    <text evidence="2">Amino-acid degradation; L-leucine degradation; (S)-3-hydroxy-3-methylglutaryl-CoA from 3-isovaleryl-CoA: step 1/3.</text>
</comment>
<dbReference type="InterPro" id="IPR009075">
    <property type="entry name" value="AcylCo_DH/oxidase_C"/>
</dbReference>
<dbReference type="PANTHER" id="PTHR43884">
    <property type="entry name" value="ACYL-COA DEHYDROGENASE"/>
    <property type="match status" value="1"/>
</dbReference>
<reference evidence="18 19" key="1">
    <citation type="submission" date="2018-07" db="EMBL/GenBank/DDBJ databases">
        <title>Rhodosalinus sp. strain E84T genomic sequence and assembly.</title>
        <authorList>
            <person name="Liu Z.-W."/>
            <person name="Lu D.-C."/>
        </authorList>
    </citation>
    <scope>NUCLEOTIDE SEQUENCE [LARGE SCALE GENOMIC DNA]</scope>
    <source>
        <strain evidence="18 19">E84</strain>
    </source>
</reference>
<dbReference type="Pfam" id="PF00441">
    <property type="entry name" value="Acyl-CoA_dh_1"/>
    <property type="match status" value="1"/>
</dbReference>
<dbReference type="InterPro" id="IPR013786">
    <property type="entry name" value="AcylCoA_DH/ox_N"/>
</dbReference>
<keyword evidence="7 13" id="KW-0274">FAD</keyword>
<evidence type="ECO:0000256" key="14">
    <source>
        <dbReference type="RuleBase" id="RU362125"/>
    </source>
</evidence>
<feature type="domain" description="Acyl-CoA oxidase/dehydrogenase middle" evidence="16">
    <location>
        <begin position="127"/>
        <end position="222"/>
    </location>
</feature>
<dbReference type="InterPro" id="IPR034183">
    <property type="entry name" value="IVD"/>
</dbReference>
<evidence type="ECO:0000256" key="7">
    <source>
        <dbReference type="ARBA" id="ARBA00022827"/>
    </source>
</evidence>
<keyword evidence="19" id="KW-1185">Reference proteome</keyword>
<feature type="active site" description="Proton acceptor" evidence="11">
    <location>
        <position position="247"/>
    </location>
</feature>
<evidence type="ECO:0000256" key="11">
    <source>
        <dbReference type="PIRSR" id="PIRSR634183-1"/>
    </source>
</evidence>
<dbReference type="Pfam" id="PF02771">
    <property type="entry name" value="Acyl-CoA_dh_N"/>
    <property type="match status" value="1"/>
</dbReference>
<evidence type="ECO:0000256" key="12">
    <source>
        <dbReference type="PIRSR" id="PIRSR634183-2"/>
    </source>
</evidence>
<dbReference type="InterPro" id="IPR036250">
    <property type="entry name" value="AcylCo_DH-like_C"/>
</dbReference>
<keyword evidence="8" id="KW-0809">Transit peptide</keyword>
<dbReference type="Gene3D" id="1.20.140.10">
    <property type="entry name" value="Butyryl-CoA Dehydrogenase, subunit A, domain 3"/>
    <property type="match status" value="1"/>
</dbReference>
<feature type="binding site" evidence="13">
    <location>
        <position position="284"/>
    </location>
    <ligand>
        <name>FAD</name>
        <dbReference type="ChEBI" id="CHEBI:57692"/>
    </ligand>
</feature>
<dbReference type="GO" id="GO:0006552">
    <property type="term" value="P:L-leucine catabolic process"/>
    <property type="evidence" value="ECO:0007669"/>
    <property type="project" value="TreeGrafter"/>
</dbReference>
<keyword evidence="9 14" id="KW-0560">Oxidoreductase</keyword>
<dbReference type="InterPro" id="IPR046373">
    <property type="entry name" value="Acyl-CoA_Oxase/DH_mid-dom_sf"/>
</dbReference>
<evidence type="ECO:0000259" key="17">
    <source>
        <dbReference type="Pfam" id="PF02771"/>
    </source>
</evidence>
<feature type="domain" description="Acyl-CoA dehydrogenase/oxidase C-terminal" evidence="15">
    <location>
        <begin position="234"/>
        <end position="382"/>
    </location>
</feature>
<dbReference type="AlphaFoldDB" id="A0A365UE26"/>
<dbReference type="FunFam" id="1.20.140.10:FF:000001">
    <property type="entry name" value="Acyl-CoA dehydrogenase"/>
    <property type="match status" value="1"/>
</dbReference>
<evidence type="ECO:0000256" key="2">
    <source>
        <dbReference type="ARBA" id="ARBA00004898"/>
    </source>
</evidence>
<accession>A0A365UE26</accession>
<dbReference type="PROSITE" id="PS00073">
    <property type="entry name" value="ACYL_COA_DH_2"/>
    <property type="match status" value="1"/>
</dbReference>
<evidence type="ECO:0000256" key="9">
    <source>
        <dbReference type="ARBA" id="ARBA00023002"/>
    </source>
</evidence>
<protein>
    <recommendedName>
        <fullName evidence="5">Isovaleryl-CoA dehydrogenase, mitochondrial</fullName>
        <ecNumber evidence="4">1.3.8.4</ecNumber>
    </recommendedName>
</protein>
<feature type="binding site" evidence="13">
    <location>
        <position position="273"/>
    </location>
    <ligand>
        <name>FAD</name>
        <dbReference type="ChEBI" id="CHEBI:57692"/>
    </ligand>
</feature>
<dbReference type="PROSITE" id="PS00072">
    <property type="entry name" value="ACYL_COA_DH_1"/>
    <property type="match status" value="1"/>
</dbReference>
<feature type="binding site" evidence="13">
    <location>
        <begin position="370"/>
        <end position="372"/>
    </location>
    <ligand>
        <name>FAD</name>
        <dbReference type="ChEBI" id="CHEBI:57692"/>
    </ligand>
</feature>
<dbReference type="Gene3D" id="1.10.540.10">
    <property type="entry name" value="Acyl-CoA dehydrogenase/oxidase, N-terminal domain"/>
    <property type="match status" value="1"/>
</dbReference>
<keyword evidence="6 14" id="KW-0285">Flavoprotein</keyword>
<dbReference type="CDD" id="cd01156">
    <property type="entry name" value="IVD"/>
    <property type="match status" value="1"/>
</dbReference>